<protein>
    <submittedName>
        <fullName evidence="1">Uncharacterized protein</fullName>
    </submittedName>
</protein>
<evidence type="ECO:0000313" key="2">
    <source>
        <dbReference type="Proteomes" id="UP000265520"/>
    </source>
</evidence>
<dbReference type="AlphaFoldDB" id="A0A392TQG3"/>
<reference evidence="1 2" key="1">
    <citation type="journal article" date="2018" name="Front. Plant Sci.">
        <title>Red Clover (Trifolium pratense) and Zigzag Clover (T. medium) - A Picture of Genomic Similarities and Differences.</title>
        <authorList>
            <person name="Dluhosova J."/>
            <person name="Istvanek J."/>
            <person name="Nedelnik J."/>
            <person name="Repkova J."/>
        </authorList>
    </citation>
    <scope>NUCLEOTIDE SEQUENCE [LARGE SCALE GENOMIC DNA]</scope>
    <source>
        <strain evidence="2">cv. 10/8</strain>
        <tissue evidence="1">Leaf</tissue>
    </source>
</reference>
<keyword evidence="2" id="KW-1185">Reference proteome</keyword>
<sequence length="47" mass="5661">MNELVLFQKNTKEWVEEVNREFETAQPRKKGRLLTDNFFDESTVTNQ</sequence>
<organism evidence="1 2">
    <name type="scientific">Trifolium medium</name>
    <dbReference type="NCBI Taxonomy" id="97028"/>
    <lineage>
        <taxon>Eukaryota</taxon>
        <taxon>Viridiplantae</taxon>
        <taxon>Streptophyta</taxon>
        <taxon>Embryophyta</taxon>
        <taxon>Tracheophyta</taxon>
        <taxon>Spermatophyta</taxon>
        <taxon>Magnoliopsida</taxon>
        <taxon>eudicotyledons</taxon>
        <taxon>Gunneridae</taxon>
        <taxon>Pentapetalae</taxon>
        <taxon>rosids</taxon>
        <taxon>fabids</taxon>
        <taxon>Fabales</taxon>
        <taxon>Fabaceae</taxon>
        <taxon>Papilionoideae</taxon>
        <taxon>50 kb inversion clade</taxon>
        <taxon>NPAAA clade</taxon>
        <taxon>Hologalegina</taxon>
        <taxon>IRL clade</taxon>
        <taxon>Trifolieae</taxon>
        <taxon>Trifolium</taxon>
    </lineage>
</organism>
<dbReference type="EMBL" id="LXQA010637115">
    <property type="protein sequence ID" value="MCI63439.1"/>
    <property type="molecule type" value="Genomic_DNA"/>
</dbReference>
<proteinExistence type="predicted"/>
<accession>A0A392TQG3</accession>
<evidence type="ECO:0000313" key="1">
    <source>
        <dbReference type="EMBL" id="MCI63439.1"/>
    </source>
</evidence>
<name>A0A392TQG3_9FABA</name>
<dbReference type="Proteomes" id="UP000265520">
    <property type="component" value="Unassembled WGS sequence"/>
</dbReference>
<feature type="non-terminal residue" evidence="1">
    <location>
        <position position="47"/>
    </location>
</feature>
<comment type="caution">
    <text evidence="1">The sequence shown here is derived from an EMBL/GenBank/DDBJ whole genome shotgun (WGS) entry which is preliminary data.</text>
</comment>